<dbReference type="InterPro" id="IPR000152">
    <property type="entry name" value="EGF-type_Asp/Asn_hydroxyl_site"/>
</dbReference>
<dbReference type="Gene3D" id="2.120.10.30">
    <property type="entry name" value="TolB, C-terminal domain"/>
    <property type="match status" value="4"/>
</dbReference>
<keyword evidence="19" id="KW-1185">Reference proteome</keyword>
<dbReference type="Proteomes" id="UP000269221">
    <property type="component" value="Unassembled WGS sequence"/>
</dbReference>
<evidence type="ECO:0000256" key="15">
    <source>
        <dbReference type="SAM" id="MobiDB-lite"/>
    </source>
</evidence>
<evidence type="ECO:0000256" key="10">
    <source>
        <dbReference type="ARBA" id="ARBA00023170"/>
    </source>
</evidence>
<feature type="disulfide bond" evidence="13">
    <location>
        <begin position="841"/>
        <end position="859"/>
    </location>
</feature>
<keyword evidence="8 16" id="KW-0472">Membrane</keyword>
<feature type="disulfide bond" evidence="13">
    <location>
        <begin position="120"/>
        <end position="135"/>
    </location>
</feature>
<feature type="disulfide bond" evidence="13">
    <location>
        <begin position="775"/>
        <end position="790"/>
    </location>
</feature>
<dbReference type="OrthoDB" id="8831087at2759"/>
<comment type="caution">
    <text evidence="18">The sequence shown here is derived from an EMBL/GenBank/DDBJ whole genome shotgun (WGS) entry which is preliminary data.</text>
</comment>
<feature type="disulfide bond" evidence="13">
    <location>
        <begin position="177"/>
        <end position="189"/>
    </location>
</feature>
<feature type="repeat" description="LDL-receptor class B" evidence="14">
    <location>
        <begin position="380"/>
        <end position="425"/>
    </location>
</feature>
<evidence type="ECO:0000256" key="9">
    <source>
        <dbReference type="ARBA" id="ARBA00023157"/>
    </source>
</evidence>
<dbReference type="CDD" id="cd00112">
    <property type="entry name" value="LDLa"/>
    <property type="match status" value="9"/>
</dbReference>
<dbReference type="GO" id="GO:0016324">
    <property type="term" value="C:apical plasma membrane"/>
    <property type="evidence" value="ECO:0007669"/>
    <property type="project" value="TreeGrafter"/>
</dbReference>
<keyword evidence="6" id="KW-0677">Repeat</keyword>
<dbReference type="InterPro" id="IPR051221">
    <property type="entry name" value="LDLR-related"/>
</dbReference>
<dbReference type="PROSITE" id="PS50026">
    <property type="entry name" value="EGF_3"/>
    <property type="match status" value="1"/>
</dbReference>
<feature type="disulfide bond" evidence="13">
    <location>
        <begin position="147"/>
        <end position="165"/>
    </location>
</feature>
<name>A0A3M0KRD3_HIRRU</name>
<dbReference type="Gene3D" id="4.10.400.10">
    <property type="entry name" value="Low-density Lipoprotein Receptor"/>
    <property type="match status" value="8"/>
</dbReference>
<keyword evidence="2 12" id="KW-0245">EGF-like domain</keyword>
<dbReference type="GO" id="GO:0006898">
    <property type="term" value="P:receptor-mediated endocytosis"/>
    <property type="evidence" value="ECO:0007669"/>
    <property type="project" value="TreeGrafter"/>
</dbReference>
<dbReference type="InterPro" id="IPR002172">
    <property type="entry name" value="LDrepeatLR_classA_rpt"/>
</dbReference>
<dbReference type="Gene3D" id="4.10.1220.10">
    <property type="entry name" value="EGF-type module"/>
    <property type="match status" value="1"/>
</dbReference>
<evidence type="ECO:0000256" key="7">
    <source>
        <dbReference type="ARBA" id="ARBA00022989"/>
    </source>
</evidence>
<dbReference type="InterPro" id="IPR018097">
    <property type="entry name" value="EGF_Ca-bd_CS"/>
</dbReference>
<feature type="region of interest" description="Disordered" evidence="15">
    <location>
        <begin position="1613"/>
        <end position="1650"/>
    </location>
</feature>
<keyword evidence="10" id="KW-0675">Receptor</keyword>
<evidence type="ECO:0000313" key="19">
    <source>
        <dbReference type="Proteomes" id="UP000269221"/>
    </source>
</evidence>
<organism evidence="18 19">
    <name type="scientific">Hirundo rustica rustica</name>
    <dbReference type="NCBI Taxonomy" id="333673"/>
    <lineage>
        <taxon>Eukaryota</taxon>
        <taxon>Metazoa</taxon>
        <taxon>Chordata</taxon>
        <taxon>Craniata</taxon>
        <taxon>Vertebrata</taxon>
        <taxon>Euteleostomi</taxon>
        <taxon>Archelosauria</taxon>
        <taxon>Archosauria</taxon>
        <taxon>Dinosauria</taxon>
        <taxon>Saurischia</taxon>
        <taxon>Theropoda</taxon>
        <taxon>Coelurosauria</taxon>
        <taxon>Aves</taxon>
        <taxon>Neognathae</taxon>
        <taxon>Neoaves</taxon>
        <taxon>Telluraves</taxon>
        <taxon>Australaves</taxon>
        <taxon>Passeriformes</taxon>
        <taxon>Sylvioidea</taxon>
        <taxon>Hirundinidae</taxon>
        <taxon>Hirundo</taxon>
    </lineage>
</organism>
<dbReference type="PANTHER" id="PTHR22722:SF12">
    <property type="entry name" value="EGF-LIKE DOMAIN-CONTAINING PROTEIN"/>
    <property type="match status" value="1"/>
</dbReference>
<dbReference type="GO" id="GO:0043235">
    <property type="term" value="C:receptor complex"/>
    <property type="evidence" value="ECO:0007669"/>
    <property type="project" value="TreeGrafter"/>
</dbReference>
<comment type="subcellular location">
    <subcellularLocation>
        <location evidence="1">Membrane</location>
        <topology evidence="1">Single-pass type I membrane protein</topology>
    </subcellularLocation>
</comment>
<feature type="disulfide bond" evidence="13">
    <location>
        <begin position="814"/>
        <end position="829"/>
    </location>
</feature>
<dbReference type="InterPro" id="IPR000033">
    <property type="entry name" value="LDLR_classB_rpt"/>
</dbReference>
<dbReference type="EMBL" id="QRBI01000105">
    <property type="protein sequence ID" value="RMC13904.1"/>
    <property type="molecule type" value="Genomic_DNA"/>
</dbReference>
<dbReference type="STRING" id="333673.A0A3M0KRD3"/>
<evidence type="ECO:0000256" key="1">
    <source>
        <dbReference type="ARBA" id="ARBA00004479"/>
    </source>
</evidence>
<evidence type="ECO:0000256" key="8">
    <source>
        <dbReference type="ARBA" id="ARBA00023136"/>
    </source>
</evidence>
<feature type="disulfide bond" evidence="13">
    <location>
        <begin position="896"/>
        <end position="911"/>
    </location>
</feature>
<evidence type="ECO:0000313" key="18">
    <source>
        <dbReference type="EMBL" id="RMC13904.1"/>
    </source>
</evidence>
<evidence type="ECO:0000256" key="6">
    <source>
        <dbReference type="ARBA" id="ARBA00022737"/>
    </source>
</evidence>
<dbReference type="FunFam" id="2.120.10.30:FF:000241">
    <property type="entry name" value="Low-density lipoprotein receptor-related protein 6"/>
    <property type="match status" value="1"/>
</dbReference>
<evidence type="ECO:0000256" key="2">
    <source>
        <dbReference type="ARBA" id="ARBA00022536"/>
    </source>
</evidence>
<dbReference type="SMART" id="SM00179">
    <property type="entry name" value="EGF_CA"/>
    <property type="match status" value="2"/>
</dbReference>
<dbReference type="InterPro" id="IPR000742">
    <property type="entry name" value="EGF"/>
</dbReference>
<feature type="disulfide bond" evidence="13">
    <location>
        <begin position="159"/>
        <end position="174"/>
    </location>
</feature>
<keyword evidence="7 16" id="KW-1133">Transmembrane helix</keyword>
<dbReference type="FunFam" id="2.10.25.10:FF:000009">
    <property type="entry name" value="Low-density lipoprotein receptor isoform 1"/>
    <property type="match status" value="1"/>
</dbReference>
<accession>A0A3M0KRD3</accession>
<dbReference type="Pfam" id="PF00058">
    <property type="entry name" value="Ldl_recept_b"/>
    <property type="match status" value="1"/>
</dbReference>
<feature type="disulfide bond" evidence="13">
    <location>
        <begin position="71"/>
        <end position="89"/>
    </location>
</feature>
<sequence>MPAAAVPPDPGPGSLLPAATASPTCAASRQADCVFGCIPVPWLCDGEQQCPDGTDEQCDVACGGDPHVWQCDDGRCVSSSWRCDGAPDCLDGSDERDCVCGTKKVQCPGTHHCIPHWELCDRHQDCEDGWDEEGCPQQPCLPGQWQCRNRVCIMAEWKCNGIDDCGDSSDEDVCAPCTPGMVRCDEGKCILESLMCDDKDDCLDGTDEPSTCDVDECSLEYSPCSQLCTNTPGTFSCACLQGYTLRHGTACEVADNATQILVAVGQDLALLDVRTQAYRPLLSTETEPRALVYDLLRETYYWLTEDGELRVHRPGKGTQPLYADAREVNSISMDWFTGQLYWASSHPPAICAGLGDGRGYVTVLGKDIAPEQLTVHPAARSLYWVNRGQRGRTVIAAAGMDGSNRRELTVVSMEEPVGLSLDHVAGRLYWISEYKESIETLRVDGSGRHSFHAVLRSHTEPLGLAVFESRFFWTDGTELVSATWASPQEHAVLLRASISAFTVLHALQQPPKLSIVYASGKAISLVHVGPGAHTKQVQEWQEPLHLQDVDWQRSVLYGTDDRGTLLRVVGHPGRREAIVTGLPVCSACVDIRSGDLYWLACNRRDIGVIQTSDASPRILHRARSSIQHLFLDWQRGALYWLARGQPLQALSLTGGAPRDAWNETWPGDLPAAMDSRAFSILWSSALGLQALSLTKRQAATLAPSWSHGLMAAFEPYLVSANGTALLLWDRRTLALVLSMPAAGVQGVVAFVGSELQAGAFHCASGAVCVGAGERCDGVPQCPDGSDETGCWTPTQECALRCDAATRCIPRSWLCDGHADCLDHTDEQGCVLKECGPAEFSCRSGQCVALALHCDGDHDCQDGSDEEGCAVPRPLLCREGEVTCSRSGECVPGAWRCDGAADCGDGSDEQRCWCGPGYRLAEDGLSCKDIDECTEWGKGPCSQTCLNAPGSYSCGCLPGYLLEPDGHVCKLTGPEPKLLVAVQSKVLSYGLRSGHEEVVLATDKDRVVFSLDYDLVEKKVFWMDLATESIRWQDLSSGKKGTLVKGVRSDCIAVDWLGRNLYWTDGVAGQVLATRLGSAWQGIPEYTVVMDGDLDQPHSLVLQPLAGLMYWSEVGSHSRLMEASMDGSWRHVLLAQGLGWPTALALDLPTQRIFWLDEKLGSVGSADLDGSSVKVLKLPWVRNPFAAAVCEGQLYWSERKTWSVQQVDKASGKNRTVLLKRHGQPHGLQVMHPALRPAGPNPCETRGCSHLCLLSARHTGQCRCPAGLMLAANETTCLPIRDSAFALLVSPAAVAQVYLKDLPTSAGSQGPPPHQALPLAKVSRLTAIDYAVKDKSLYFAEVGGNSIGLLRLKDWGRLSWKKAVAVEGTVTSLALDWLSGNLYWIGGQPPSIHVAAPRGRWALALLSKGLQGAAWLALCPGASTMCFVTAAGSHGHGAVVECAAMDGTGRRVVWRRARAPTGLAFGGAGTRLYWADHERGTISSVELDGSRFRLVREGLHGLSLFAVGEGFLLWSTTSTNGSSKIWHSRLERAENWWFPMEQELVAMRIYSEFSQEGRPSDLPLRPGLSRDYCEEAEVQPLAGPVALGVTVLLLLAAAAVGALAYMRRRDRRRRTSSTASTRVLTLYHRESDPEEEDEEEEEELPPKSDTFVNEAYEGKEELPALLRKGPSHINTVFS</sequence>
<feature type="disulfide bond" evidence="13">
    <location>
        <begin position="83"/>
        <end position="98"/>
    </location>
</feature>
<dbReference type="InterPro" id="IPR001881">
    <property type="entry name" value="EGF-like_Ca-bd_dom"/>
</dbReference>
<dbReference type="PROSITE" id="PS51120">
    <property type="entry name" value="LDLRB"/>
    <property type="match status" value="2"/>
</dbReference>
<evidence type="ECO:0000256" key="11">
    <source>
        <dbReference type="ARBA" id="ARBA00023180"/>
    </source>
</evidence>
<evidence type="ECO:0000256" key="16">
    <source>
        <dbReference type="SAM" id="Phobius"/>
    </source>
</evidence>
<dbReference type="PROSITE" id="PS50068">
    <property type="entry name" value="LDLRA_2"/>
    <property type="match status" value="9"/>
</dbReference>
<evidence type="ECO:0000256" key="14">
    <source>
        <dbReference type="PROSITE-ProRule" id="PRU00461"/>
    </source>
</evidence>
<keyword evidence="4 16" id="KW-0812">Transmembrane</keyword>
<dbReference type="CDD" id="cd00054">
    <property type="entry name" value="EGF_CA"/>
    <property type="match status" value="2"/>
</dbReference>
<dbReference type="SUPFAM" id="SSF57424">
    <property type="entry name" value="LDL receptor-like module"/>
    <property type="match status" value="8"/>
</dbReference>
<dbReference type="Gene3D" id="2.10.25.10">
    <property type="entry name" value="Laminin"/>
    <property type="match status" value="3"/>
</dbReference>
<keyword evidence="5" id="KW-0732">Signal</keyword>
<evidence type="ECO:0000259" key="17">
    <source>
        <dbReference type="PROSITE" id="PS50026"/>
    </source>
</evidence>
<dbReference type="SMART" id="SM00181">
    <property type="entry name" value="EGF"/>
    <property type="match status" value="5"/>
</dbReference>
<evidence type="ECO:0000256" key="13">
    <source>
        <dbReference type="PROSITE-ProRule" id="PRU00124"/>
    </source>
</evidence>
<proteinExistence type="predicted"/>
<feature type="disulfide bond" evidence="13">
    <location>
        <begin position="25"/>
        <end position="37"/>
    </location>
</feature>
<dbReference type="SUPFAM" id="SSF57196">
    <property type="entry name" value="EGF/Laminin"/>
    <property type="match status" value="2"/>
</dbReference>
<dbReference type="PROSITE" id="PS01187">
    <property type="entry name" value="EGF_CA"/>
    <property type="match status" value="2"/>
</dbReference>
<gene>
    <name evidence="18" type="ORF">DUI87_08987</name>
</gene>
<evidence type="ECO:0000256" key="12">
    <source>
        <dbReference type="PROSITE-ProRule" id="PRU00076"/>
    </source>
</evidence>
<dbReference type="InterPro" id="IPR023415">
    <property type="entry name" value="LDLR_class-A_CS"/>
</dbReference>
<dbReference type="InterPro" id="IPR036055">
    <property type="entry name" value="LDL_receptor-like_sf"/>
</dbReference>
<dbReference type="PROSITE" id="PS01209">
    <property type="entry name" value="LDLRA_1"/>
    <property type="match status" value="3"/>
</dbReference>
<keyword evidence="3" id="KW-0254">Endocytosis</keyword>
<reference evidence="18 19" key="1">
    <citation type="submission" date="2018-07" db="EMBL/GenBank/DDBJ databases">
        <title>A high quality draft genome assembly of the barn swallow (H. rustica rustica).</title>
        <authorList>
            <person name="Formenti G."/>
            <person name="Chiara M."/>
            <person name="Poveda L."/>
            <person name="Francoijs K.-J."/>
            <person name="Bonisoli-Alquati A."/>
            <person name="Canova L."/>
            <person name="Gianfranceschi L."/>
            <person name="Horner D.S."/>
            <person name="Saino N."/>
        </authorList>
    </citation>
    <scope>NUCLEOTIDE SEQUENCE [LARGE SCALE GENOMIC DNA]</scope>
    <source>
        <strain evidence="18">Chelidonia</strain>
        <tissue evidence="18">Blood</tissue>
    </source>
</reference>
<feature type="transmembrane region" description="Helical" evidence="16">
    <location>
        <begin position="1580"/>
        <end position="1604"/>
    </location>
</feature>
<feature type="disulfide bond" evidence="13">
    <location>
        <begin position="140"/>
        <end position="152"/>
    </location>
</feature>
<dbReference type="InterPro" id="IPR011042">
    <property type="entry name" value="6-blade_b-propeller_TolB-like"/>
</dbReference>
<keyword evidence="11" id="KW-0325">Glycoprotein</keyword>
<protein>
    <recommendedName>
        <fullName evidence="17">EGF-like domain-containing protein</fullName>
    </recommendedName>
</protein>
<dbReference type="SMART" id="SM00135">
    <property type="entry name" value="LY"/>
    <property type="match status" value="12"/>
</dbReference>
<evidence type="ECO:0000256" key="3">
    <source>
        <dbReference type="ARBA" id="ARBA00022583"/>
    </source>
</evidence>
<evidence type="ECO:0000256" key="4">
    <source>
        <dbReference type="ARBA" id="ARBA00022692"/>
    </source>
</evidence>
<feature type="disulfide bond" evidence="13">
    <location>
        <begin position="834"/>
        <end position="846"/>
    </location>
</feature>
<dbReference type="Pfam" id="PF07645">
    <property type="entry name" value="EGF_CA"/>
    <property type="match status" value="2"/>
</dbReference>
<dbReference type="SUPFAM" id="SSF63825">
    <property type="entry name" value="YWTD domain"/>
    <property type="match status" value="3"/>
</dbReference>
<dbReference type="PRINTS" id="PR00261">
    <property type="entry name" value="LDLRECEPTOR"/>
</dbReference>
<feature type="domain" description="EGF-like" evidence="17">
    <location>
        <begin position="213"/>
        <end position="249"/>
    </location>
</feature>
<feature type="disulfide bond" evidence="13">
    <location>
        <begin position="853"/>
        <end position="868"/>
    </location>
</feature>
<comment type="caution">
    <text evidence="12">Lacks conserved residue(s) required for the propagation of feature annotation.</text>
</comment>
<dbReference type="InterPro" id="IPR049883">
    <property type="entry name" value="NOTCH1_EGF-like"/>
</dbReference>
<dbReference type="Pfam" id="PF00057">
    <property type="entry name" value="Ldl_recept_a"/>
    <property type="match status" value="7"/>
</dbReference>
<dbReference type="SMART" id="SM00192">
    <property type="entry name" value="LDLa"/>
    <property type="match status" value="9"/>
</dbReference>
<dbReference type="GO" id="GO:0042562">
    <property type="term" value="F:hormone binding"/>
    <property type="evidence" value="ECO:0007669"/>
    <property type="project" value="TreeGrafter"/>
</dbReference>
<feature type="disulfide bond" evidence="13">
    <location>
        <begin position="184"/>
        <end position="202"/>
    </location>
</feature>
<dbReference type="PANTHER" id="PTHR22722">
    <property type="entry name" value="LOW-DENSITY LIPOPROTEIN RECEPTOR-RELATED PROTEIN 2-RELATED"/>
    <property type="match status" value="1"/>
</dbReference>
<dbReference type="PROSITE" id="PS00010">
    <property type="entry name" value="ASX_HYDROXYL"/>
    <property type="match status" value="2"/>
</dbReference>
<dbReference type="GO" id="GO:0005509">
    <property type="term" value="F:calcium ion binding"/>
    <property type="evidence" value="ECO:0007669"/>
    <property type="project" value="InterPro"/>
</dbReference>
<evidence type="ECO:0000256" key="5">
    <source>
        <dbReference type="ARBA" id="ARBA00022729"/>
    </source>
</evidence>
<keyword evidence="9 13" id="KW-1015">Disulfide bond</keyword>
<feature type="compositionally biased region" description="Acidic residues" evidence="15">
    <location>
        <begin position="1631"/>
        <end position="1642"/>
    </location>
</feature>
<feature type="repeat" description="LDL-receptor class B" evidence="14">
    <location>
        <begin position="1106"/>
        <end position="1149"/>
    </location>
</feature>